<dbReference type="EMBL" id="JAATIP010000063">
    <property type="protein sequence ID" value="KAF4381084.1"/>
    <property type="molecule type" value="Genomic_DNA"/>
</dbReference>
<name>A0A7J6GDS6_CANSA</name>
<gene>
    <name evidence="7" type="ORF">F8388_012006</name>
    <name evidence="8" type="ORF">G4B88_029823</name>
</gene>
<evidence type="ECO:0000313" key="7">
    <source>
        <dbReference type="EMBL" id="KAF4381084.1"/>
    </source>
</evidence>
<evidence type="ECO:0000313" key="8">
    <source>
        <dbReference type="EMBL" id="KAF4381468.1"/>
    </source>
</evidence>
<dbReference type="Gene3D" id="3.30.40.10">
    <property type="entry name" value="Zinc/RING finger domain, C3HC4 (zinc finger)"/>
    <property type="match status" value="1"/>
</dbReference>
<organism evidence="7 9">
    <name type="scientific">Cannabis sativa</name>
    <name type="common">Hemp</name>
    <name type="synonym">Marijuana</name>
    <dbReference type="NCBI Taxonomy" id="3483"/>
    <lineage>
        <taxon>Eukaryota</taxon>
        <taxon>Viridiplantae</taxon>
        <taxon>Streptophyta</taxon>
        <taxon>Embryophyta</taxon>
        <taxon>Tracheophyta</taxon>
        <taxon>Spermatophyta</taxon>
        <taxon>Magnoliopsida</taxon>
        <taxon>eudicotyledons</taxon>
        <taxon>Gunneridae</taxon>
        <taxon>Pentapetalae</taxon>
        <taxon>rosids</taxon>
        <taxon>fabids</taxon>
        <taxon>Rosales</taxon>
        <taxon>Cannabaceae</taxon>
        <taxon>Cannabis</taxon>
    </lineage>
</organism>
<dbReference type="EC" id="2.3.2.27" evidence="5"/>
<evidence type="ECO:0000256" key="3">
    <source>
        <dbReference type="ARBA" id="ARBA00022679"/>
    </source>
</evidence>
<sequence>MASSFATMIVKLLGKKKSQLMSLDFIARKDPNRYHPKIAANPILTHQRLRLEEEDIRERIEAKKNVFCSTAQDPIVTLCGYLFCWPCLYKWLHHHSQSHEFPICKALIQEEKLAPLYGRDKTQSDLRSKSYSGIDIPHRPADERPPTTPPSDANQFTNNGFGFMGGFVPMATARMGNFTLATAFGGSIPSLFNMHFHGFPDATVYGTTSGFPYGFHSFHGGHAHHGFP</sequence>
<protein>
    <recommendedName>
        <fullName evidence="5">E3 ubiquitin-protein ligase RMA</fullName>
        <ecNumber evidence="5">2.3.2.27</ecNumber>
    </recommendedName>
    <alternativeName>
        <fullName evidence="5">Protein RING membrane-anchor</fullName>
    </alternativeName>
    <alternativeName>
        <fullName evidence="5">RING-type E3 ubiquitin transferase RMA</fullName>
    </alternativeName>
</protein>
<dbReference type="GO" id="GO:0008270">
    <property type="term" value="F:zinc ion binding"/>
    <property type="evidence" value="ECO:0007669"/>
    <property type="project" value="UniProtKB-KW"/>
</dbReference>
<keyword evidence="10" id="KW-1185">Reference proteome</keyword>
<dbReference type="InterPro" id="IPR045103">
    <property type="entry name" value="RNF5/RNF185-like"/>
</dbReference>
<comment type="subcellular location">
    <subcellularLocation>
        <location evidence="5">Endoplasmic reticulum membrane</location>
        <topology evidence="5">Single-pass type IV membrane protein</topology>
    </subcellularLocation>
</comment>
<evidence type="ECO:0000256" key="2">
    <source>
        <dbReference type="ARBA" id="ARBA00004906"/>
    </source>
</evidence>
<dbReference type="Proteomes" id="UP000583929">
    <property type="component" value="Unassembled WGS sequence"/>
</dbReference>
<comment type="catalytic activity">
    <reaction evidence="1 5">
        <text>S-ubiquitinyl-[E2 ubiquitin-conjugating enzyme]-L-cysteine + [acceptor protein]-L-lysine = [E2 ubiquitin-conjugating enzyme]-L-cysteine + N(6)-ubiquitinyl-[acceptor protein]-L-lysine.</text>
        <dbReference type="EC" id="2.3.2.27"/>
    </reaction>
</comment>
<dbReference type="GO" id="GO:0005789">
    <property type="term" value="C:endoplasmic reticulum membrane"/>
    <property type="evidence" value="ECO:0007669"/>
    <property type="project" value="UniProtKB-SubCell"/>
</dbReference>
<dbReference type="EMBL" id="JAATIQ010000109">
    <property type="protein sequence ID" value="KAF4381468.1"/>
    <property type="molecule type" value="Genomic_DNA"/>
</dbReference>
<keyword evidence="5" id="KW-0479">Metal-binding</keyword>
<comment type="domain">
    <text evidence="5">The RING-type zinc finger domain is responsible for E3 ligase activity.</text>
</comment>
<comment type="pathway">
    <text evidence="2 5">Protein modification; protein ubiquitination.</text>
</comment>
<evidence type="ECO:0000256" key="4">
    <source>
        <dbReference type="ARBA" id="ARBA00022786"/>
    </source>
</evidence>
<proteinExistence type="predicted"/>
<keyword evidence="5" id="KW-0862">Zinc</keyword>
<dbReference type="GO" id="GO:0016567">
    <property type="term" value="P:protein ubiquitination"/>
    <property type="evidence" value="ECO:0007669"/>
    <property type="project" value="UniProtKB-UniPathway"/>
</dbReference>
<keyword evidence="5" id="KW-0256">Endoplasmic reticulum</keyword>
<dbReference type="InterPro" id="IPR013083">
    <property type="entry name" value="Znf_RING/FYVE/PHD"/>
</dbReference>
<dbReference type="GO" id="GO:0061630">
    <property type="term" value="F:ubiquitin protein ligase activity"/>
    <property type="evidence" value="ECO:0007669"/>
    <property type="project" value="UniProtKB-UniRule"/>
</dbReference>
<evidence type="ECO:0000313" key="9">
    <source>
        <dbReference type="Proteomes" id="UP000525078"/>
    </source>
</evidence>
<accession>A0A7J6GDS6</accession>
<dbReference type="PANTHER" id="PTHR12313">
    <property type="entry name" value="E3 UBIQUITIN-PROTEIN LIGASE RNF5-RELATED"/>
    <property type="match status" value="1"/>
</dbReference>
<comment type="caution">
    <text evidence="7">The sequence shown here is derived from an EMBL/GenBank/DDBJ whole genome shotgun (WGS) entry which is preliminary data.</text>
</comment>
<dbReference type="AlphaFoldDB" id="A0A7J6GDS6"/>
<evidence type="ECO:0000313" key="10">
    <source>
        <dbReference type="Proteomes" id="UP000583929"/>
    </source>
</evidence>
<dbReference type="SUPFAM" id="SSF57850">
    <property type="entry name" value="RING/U-box"/>
    <property type="match status" value="1"/>
</dbReference>
<evidence type="ECO:0000256" key="1">
    <source>
        <dbReference type="ARBA" id="ARBA00000900"/>
    </source>
</evidence>
<dbReference type="UniPathway" id="UPA00143"/>
<comment type="function">
    <text evidence="5">E3 ubiquitin-protein ligase.</text>
</comment>
<feature type="compositionally biased region" description="Basic and acidic residues" evidence="6">
    <location>
        <begin position="136"/>
        <end position="145"/>
    </location>
</feature>
<reference evidence="9 10" key="1">
    <citation type="journal article" date="2020" name="bioRxiv">
        <title>Sequence and annotation of 42 cannabis genomes reveals extensive copy number variation in cannabinoid synthesis and pathogen resistance genes.</title>
        <authorList>
            <person name="Mckernan K.J."/>
            <person name="Helbert Y."/>
            <person name="Kane L.T."/>
            <person name="Ebling H."/>
            <person name="Zhang L."/>
            <person name="Liu B."/>
            <person name="Eaton Z."/>
            <person name="Mclaughlin S."/>
            <person name="Kingan S."/>
            <person name="Baybayan P."/>
            <person name="Concepcion G."/>
            <person name="Jordan M."/>
            <person name="Riva A."/>
            <person name="Barbazuk W."/>
            <person name="Harkins T."/>
        </authorList>
    </citation>
    <scope>NUCLEOTIDE SEQUENCE [LARGE SCALE GENOMIC DNA]</scope>
    <source>
        <strain evidence="9 10">cv. Jamaican Lion 4</strain>
        <strain evidence="8">Father</strain>
        <strain evidence="7">Mother</strain>
        <tissue evidence="7">Leaf</tissue>
    </source>
</reference>
<feature type="region of interest" description="Disordered" evidence="6">
    <location>
        <begin position="124"/>
        <end position="155"/>
    </location>
</feature>
<evidence type="ECO:0000256" key="6">
    <source>
        <dbReference type="SAM" id="MobiDB-lite"/>
    </source>
</evidence>
<dbReference type="GO" id="GO:0006511">
    <property type="term" value="P:ubiquitin-dependent protein catabolic process"/>
    <property type="evidence" value="ECO:0007669"/>
    <property type="project" value="UniProtKB-UniRule"/>
</dbReference>
<dbReference type="Proteomes" id="UP000525078">
    <property type="component" value="Unassembled WGS sequence"/>
</dbReference>
<keyword evidence="5" id="KW-0863">Zinc-finger</keyword>
<keyword evidence="4 5" id="KW-0833">Ubl conjugation pathway</keyword>
<evidence type="ECO:0000256" key="5">
    <source>
        <dbReference type="RuleBase" id="RU369090"/>
    </source>
</evidence>
<keyword evidence="3 5" id="KW-0808">Transferase</keyword>